<evidence type="ECO:0000256" key="5">
    <source>
        <dbReference type="ARBA" id="ARBA00023136"/>
    </source>
</evidence>
<dbReference type="PIRSF" id="PIRSF026649">
    <property type="entry name" value="MsbB"/>
    <property type="match status" value="1"/>
</dbReference>
<keyword evidence="5" id="KW-0472">Membrane</keyword>
<dbReference type="HOGENOM" id="CLU_049421_0_0_6"/>
<protein>
    <submittedName>
        <fullName evidence="7">Lipid A biosynthesis lauroyl acyltransferase</fullName>
    </submittedName>
</protein>
<name>A4BVL1_9GAMM</name>
<comment type="caution">
    <text evidence="7">The sequence shown here is derived from an EMBL/GenBank/DDBJ whole genome shotgun (WGS) entry which is preliminary data.</text>
</comment>
<evidence type="ECO:0000313" key="8">
    <source>
        <dbReference type="Proteomes" id="UP000003374"/>
    </source>
</evidence>
<evidence type="ECO:0000256" key="3">
    <source>
        <dbReference type="ARBA" id="ARBA00022519"/>
    </source>
</evidence>
<dbReference type="Pfam" id="PF03279">
    <property type="entry name" value="Lip_A_acyltrans"/>
    <property type="match status" value="1"/>
</dbReference>
<evidence type="ECO:0000256" key="6">
    <source>
        <dbReference type="ARBA" id="ARBA00023315"/>
    </source>
</evidence>
<dbReference type="STRING" id="314278.NB231_13006"/>
<dbReference type="GO" id="GO:0009247">
    <property type="term" value="P:glycolipid biosynthetic process"/>
    <property type="evidence" value="ECO:0007669"/>
    <property type="project" value="UniProtKB-ARBA"/>
</dbReference>
<dbReference type="AlphaFoldDB" id="A4BVL1"/>
<dbReference type="PANTHER" id="PTHR30606:SF10">
    <property type="entry name" value="PHOSPHATIDYLINOSITOL MANNOSIDE ACYLTRANSFERASE"/>
    <property type="match status" value="1"/>
</dbReference>
<evidence type="ECO:0000313" key="7">
    <source>
        <dbReference type="EMBL" id="EAR20229.1"/>
    </source>
</evidence>
<evidence type="ECO:0000256" key="4">
    <source>
        <dbReference type="ARBA" id="ARBA00022679"/>
    </source>
</evidence>
<proteinExistence type="predicted"/>
<dbReference type="GO" id="GO:0005886">
    <property type="term" value="C:plasma membrane"/>
    <property type="evidence" value="ECO:0007669"/>
    <property type="project" value="UniProtKB-SubCell"/>
</dbReference>
<dbReference type="Proteomes" id="UP000003374">
    <property type="component" value="Unassembled WGS sequence"/>
</dbReference>
<dbReference type="InterPro" id="IPR004960">
    <property type="entry name" value="LipA_acyltrans"/>
</dbReference>
<evidence type="ECO:0000256" key="1">
    <source>
        <dbReference type="ARBA" id="ARBA00004533"/>
    </source>
</evidence>
<accession>A4BVL1</accession>
<sequence>MSRAALIEQLLRLLARLPLPLLHAGGALAGTLAALIPNNARHTARVNIELCFPDRSIAHKRALVRCSLRESAKALLELGPLWHRPPQRLLQLIRDVEGSEILDAAIASGRGVLIVAPHLGAWELLQVWVARRTSLHALYRPPRQPELEELINRARGRSGAHFWPARPAGVRALYRALRAGAAIGILPDQQPPGEGVFAPFFGVPAKTMTLLGKLAARSRAPIVIGWAERLAHGRGYRLHWRTVDEAVRDSDPLRAATAMNRAIEAAVRQQPCQYQWSYRRFSRRPEGEPNPYKLYCRQGGWVTPA</sequence>
<keyword evidence="3" id="KW-0997">Cell inner membrane</keyword>
<evidence type="ECO:0000256" key="2">
    <source>
        <dbReference type="ARBA" id="ARBA00022475"/>
    </source>
</evidence>
<comment type="subcellular location">
    <subcellularLocation>
        <location evidence="1">Cell inner membrane</location>
    </subcellularLocation>
</comment>
<reference evidence="7 8" key="1">
    <citation type="submission" date="2006-02" db="EMBL/GenBank/DDBJ databases">
        <authorList>
            <person name="Waterbury J."/>
            <person name="Ferriera S."/>
            <person name="Johnson J."/>
            <person name="Kravitz S."/>
            <person name="Halpern A."/>
            <person name="Remington K."/>
            <person name="Beeson K."/>
            <person name="Tran B."/>
            <person name="Rogers Y.-H."/>
            <person name="Friedman R."/>
            <person name="Venter J.C."/>
        </authorList>
    </citation>
    <scope>NUCLEOTIDE SEQUENCE [LARGE SCALE GENOMIC DNA]</scope>
    <source>
        <strain evidence="7 8">Nb-231</strain>
    </source>
</reference>
<dbReference type="CDD" id="cd07984">
    <property type="entry name" value="LPLAT_LABLAT-like"/>
    <property type="match status" value="1"/>
</dbReference>
<dbReference type="eggNOG" id="COG1560">
    <property type="taxonomic scope" value="Bacteria"/>
</dbReference>
<keyword evidence="6 7" id="KW-0012">Acyltransferase</keyword>
<organism evidence="7 8">
    <name type="scientific">Nitrococcus mobilis Nb-231</name>
    <dbReference type="NCBI Taxonomy" id="314278"/>
    <lineage>
        <taxon>Bacteria</taxon>
        <taxon>Pseudomonadati</taxon>
        <taxon>Pseudomonadota</taxon>
        <taxon>Gammaproteobacteria</taxon>
        <taxon>Chromatiales</taxon>
        <taxon>Ectothiorhodospiraceae</taxon>
        <taxon>Nitrococcus</taxon>
    </lineage>
</organism>
<dbReference type="RefSeq" id="WP_005003293.1">
    <property type="nucleotide sequence ID" value="NZ_CH672427.1"/>
</dbReference>
<dbReference type="EMBL" id="AAOF01000028">
    <property type="protein sequence ID" value="EAR20229.1"/>
    <property type="molecule type" value="Genomic_DNA"/>
</dbReference>
<dbReference type="GO" id="GO:0016746">
    <property type="term" value="F:acyltransferase activity"/>
    <property type="evidence" value="ECO:0007669"/>
    <property type="project" value="UniProtKB-KW"/>
</dbReference>
<dbReference type="PANTHER" id="PTHR30606">
    <property type="entry name" value="LIPID A BIOSYNTHESIS LAUROYL ACYLTRANSFERASE"/>
    <property type="match status" value="1"/>
</dbReference>
<dbReference type="OrthoDB" id="9803456at2"/>
<keyword evidence="4 7" id="KW-0808">Transferase</keyword>
<keyword evidence="2" id="KW-1003">Cell membrane</keyword>
<keyword evidence="8" id="KW-1185">Reference proteome</keyword>
<gene>
    <name evidence="7" type="ORF">NB231_13006</name>
</gene>